<feature type="transmembrane region" description="Helical" evidence="1">
    <location>
        <begin position="12"/>
        <end position="33"/>
    </location>
</feature>
<dbReference type="Proteomes" id="UP000178495">
    <property type="component" value="Unassembled WGS sequence"/>
</dbReference>
<gene>
    <name evidence="2" type="ORF">A3A43_00200</name>
</gene>
<dbReference type="STRING" id="1798652.A3A43_00200"/>
<feature type="transmembrane region" description="Helical" evidence="1">
    <location>
        <begin position="87"/>
        <end position="108"/>
    </location>
</feature>
<name>A0A1G2CI11_9BACT</name>
<keyword evidence="1" id="KW-1133">Transmembrane helix</keyword>
<proteinExistence type="predicted"/>
<protein>
    <submittedName>
        <fullName evidence="2">Uncharacterized protein</fullName>
    </submittedName>
</protein>
<sequence>MTGRETSRNRTITILAIYAVAMGLLEAAVVVYLRELYYPQGFSIQSVWDLAVIPQKIMAVEYSREAATIVMLAAVALLAFRETSRRLWAFLFAFSAWDIAYYVFLYIFLGWPPALTTLDVYFLIPFPWIGPVWIPLLLFSVLGAFSFSRLRK</sequence>
<evidence type="ECO:0000256" key="1">
    <source>
        <dbReference type="SAM" id="Phobius"/>
    </source>
</evidence>
<evidence type="ECO:0000313" key="3">
    <source>
        <dbReference type="Proteomes" id="UP000178495"/>
    </source>
</evidence>
<keyword evidence="1" id="KW-0472">Membrane</keyword>
<feature type="transmembrane region" description="Helical" evidence="1">
    <location>
        <begin position="62"/>
        <end position="80"/>
    </location>
</feature>
<feature type="transmembrane region" description="Helical" evidence="1">
    <location>
        <begin position="128"/>
        <end position="147"/>
    </location>
</feature>
<accession>A0A1G2CI11</accession>
<organism evidence="2 3">
    <name type="scientific">Candidatus Liptonbacteria bacterium RIFCSPLOWO2_01_FULL_56_20</name>
    <dbReference type="NCBI Taxonomy" id="1798652"/>
    <lineage>
        <taxon>Bacteria</taxon>
        <taxon>Candidatus Liptoniibacteriota</taxon>
    </lineage>
</organism>
<dbReference type="EMBL" id="MHLC01000021">
    <property type="protein sequence ID" value="OGZ01054.1"/>
    <property type="molecule type" value="Genomic_DNA"/>
</dbReference>
<comment type="caution">
    <text evidence="2">The sequence shown here is derived from an EMBL/GenBank/DDBJ whole genome shotgun (WGS) entry which is preliminary data.</text>
</comment>
<reference evidence="2 3" key="1">
    <citation type="journal article" date="2016" name="Nat. Commun.">
        <title>Thousands of microbial genomes shed light on interconnected biogeochemical processes in an aquifer system.</title>
        <authorList>
            <person name="Anantharaman K."/>
            <person name="Brown C.T."/>
            <person name="Hug L.A."/>
            <person name="Sharon I."/>
            <person name="Castelle C.J."/>
            <person name="Probst A.J."/>
            <person name="Thomas B.C."/>
            <person name="Singh A."/>
            <person name="Wilkins M.J."/>
            <person name="Karaoz U."/>
            <person name="Brodie E.L."/>
            <person name="Williams K.H."/>
            <person name="Hubbard S.S."/>
            <person name="Banfield J.F."/>
        </authorList>
    </citation>
    <scope>NUCLEOTIDE SEQUENCE [LARGE SCALE GENOMIC DNA]</scope>
</reference>
<keyword evidence="1" id="KW-0812">Transmembrane</keyword>
<evidence type="ECO:0000313" key="2">
    <source>
        <dbReference type="EMBL" id="OGZ01054.1"/>
    </source>
</evidence>
<dbReference type="AlphaFoldDB" id="A0A1G2CI11"/>